<dbReference type="SUPFAM" id="SSF53448">
    <property type="entry name" value="Nucleotide-diphospho-sugar transferases"/>
    <property type="match status" value="1"/>
</dbReference>
<dbReference type="InterPro" id="IPR050834">
    <property type="entry name" value="Glycosyltransf_2"/>
</dbReference>
<keyword evidence="2" id="KW-0808">Transferase</keyword>
<evidence type="ECO:0000313" key="3">
    <source>
        <dbReference type="Proteomes" id="UP000000322"/>
    </source>
</evidence>
<dbReference type="CDD" id="cd00761">
    <property type="entry name" value="Glyco_tranf_GTA_type"/>
    <property type="match status" value="1"/>
</dbReference>
<dbReference type="Proteomes" id="UP000000322">
    <property type="component" value="Chromosome"/>
</dbReference>
<evidence type="ECO:0000313" key="2">
    <source>
        <dbReference type="EMBL" id="ACZ20849.1"/>
    </source>
</evidence>
<dbReference type="GO" id="GO:0016740">
    <property type="term" value="F:transferase activity"/>
    <property type="evidence" value="ECO:0007669"/>
    <property type="project" value="UniProtKB-KW"/>
</dbReference>
<dbReference type="InterPro" id="IPR001173">
    <property type="entry name" value="Glyco_trans_2-like"/>
</dbReference>
<reference evidence="2 3" key="1">
    <citation type="journal article" date="2009" name="Stand. Genomic Sci.">
        <title>Complete genome sequence of Sanguibacter keddieii type strain (ST-74).</title>
        <authorList>
            <person name="Ivanova N."/>
            <person name="Sikorski J."/>
            <person name="Sims D."/>
            <person name="Brettin T."/>
            <person name="Detter J.C."/>
            <person name="Han C."/>
            <person name="Lapidus A."/>
            <person name="Copeland A."/>
            <person name="Glavina Del Rio T."/>
            <person name="Nolan M."/>
            <person name="Chen F."/>
            <person name="Lucas S."/>
            <person name="Tice H."/>
            <person name="Cheng J.F."/>
            <person name="Bruce D."/>
            <person name="Goodwin L."/>
            <person name="Pitluck S."/>
            <person name="Pati A."/>
            <person name="Mavromatis K."/>
            <person name="Chen A."/>
            <person name="Palaniappan K."/>
            <person name="D'haeseleer P."/>
            <person name="Chain P."/>
            <person name="Bristow J."/>
            <person name="Eisen J.A."/>
            <person name="Markowitz V."/>
            <person name="Hugenholtz P."/>
            <person name="Goker M."/>
            <person name="Pukall R."/>
            <person name="Klenk H.P."/>
            <person name="Kyrpides N.C."/>
        </authorList>
    </citation>
    <scope>NUCLEOTIDE SEQUENCE [LARGE SCALE GENOMIC DNA]</scope>
    <source>
        <strain evidence="3">ATCC 51767 / DSM 10542 / NCFB 3025 / ST-74</strain>
    </source>
</reference>
<sequence>MPTVSVIMAVYNAQDTVVRAVRSVLDQTHPDLELLLVDDASTDASIDTVRAHLAERGGDDRVRFLTHPTNRRAAAARNTGVDAATGDFVAFVDSDDELLPTYLETLAGALAEGVDIVVGNVVYVRPDGSQRERHPAVTGDFPGAQAAELGLFDKITPFTCDKLLRRSLYDGVRYPEGIINEDFLTNPVLAAAARTVRVVDAPVYRYHVRADSVTWGSIPPVSELDTAEAYLRGALLTPGSSASLRAAVDHAMVFLTLSSAQRALIKEPATAHDRQVVRDCRRRIRLSTLVRLVRRAPVTVAGALLLKTAPPLYTWLYRRHVRASYGQDA</sequence>
<dbReference type="CAZy" id="GT2">
    <property type="family name" value="Glycosyltransferase Family 2"/>
</dbReference>
<dbReference type="RefSeq" id="WP_012865918.1">
    <property type="nucleotide sequence ID" value="NC_013521.1"/>
</dbReference>
<dbReference type="AlphaFoldDB" id="D1BC69"/>
<keyword evidence="3" id="KW-1185">Reference proteome</keyword>
<dbReference type="Pfam" id="PF00535">
    <property type="entry name" value="Glycos_transf_2"/>
    <property type="match status" value="1"/>
</dbReference>
<protein>
    <submittedName>
        <fullName evidence="2">Glycosyl transferase</fullName>
    </submittedName>
</protein>
<dbReference type="PANTHER" id="PTHR43685">
    <property type="entry name" value="GLYCOSYLTRANSFERASE"/>
    <property type="match status" value="1"/>
</dbReference>
<dbReference type="eggNOG" id="COG1215">
    <property type="taxonomic scope" value="Bacteria"/>
</dbReference>
<name>D1BC69_SANKS</name>
<dbReference type="PANTHER" id="PTHR43685:SF2">
    <property type="entry name" value="GLYCOSYLTRANSFERASE 2-LIKE DOMAIN-CONTAINING PROTEIN"/>
    <property type="match status" value="1"/>
</dbReference>
<dbReference type="EMBL" id="CP001819">
    <property type="protein sequence ID" value="ACZ20849.1"/>
    <property type="molecule type" value="Genomic_DNA"/>
</dbReference>
<dbReference type="Gene3D" id="3.90.550.10">
    <property type="entry name" value="Spore Coat Polysaccharide Biosynthesis Protein SpsA, Chain A"/>
    <property type="match status" value="1"/>
</dbReference>
<gene>
    <name evidence="2" type="ordered locus">Sked_08980</name>
</gene>
<dbReference type="STRING" id="446469.Sked_08980"/>
<dbReference type="KEGG" id="ske:Sked_08980"/>
<dbReference type="OrthoDB" id="8549922at2"/>
<evidence type="ECO:0000259" key="1">
    <source>
        <dbReference type="Pfam" id="PF00535"/>
    </source>
</evidence>
<dbReference type="InterPro" id="IPR029044">
    <property type="entry name" value="Nucleotide-diphossugar_trans"/>
</dbReference>
<organism evidence="2 3">
    <name type="scientific">Sanguibacter keddieii (strain ATCC 51767 / DSM 10542 / NCFB 3025 / ST-74)</name>
    <dbReference type="NCBI Taxonomy" id="446469"/>
    <lineage>
        <taxon>Bacteria</taxon>
        <taxon>Bacillati</taxon>
        <taxon>Actinomycetota</taxon>
        <taxon>Actinomycetes</taxon>
        <taxon>Micrococcales</taxon>
        <taxon>Sanguibacteraceae</taxon>
        <taxon>Sanguibacter</taxon>
    </lineage>
</organism>
<dbReference type="HOGENOM" id="CLU_025996_25_1_11"/>
<proteinExistence type="predicted"/>
<feature type="domain" description="Glycosyltransferase 2-like" evidence="1">
    <location>
        <begin position="5"/>
        <end position="139"/>
    </location>
</feature>
<accession>D1BC69</accession>